<keyword evidence="5" id="KW-0808">Transferase</keyword>
<feature type="binding site" evidence="2">
    <location>
        <begin position="123"/>
        <end position="126"/>
    </location>
    <ligand>
        <name>glutathione</name>
        <dbReference type="ChEBI" id="CHEBI:57925"/>
    </ligand>
</feature>
<reference evidence="5 6" key="1">
    <citation type="submission" date="2007-06" db="EMBL/GenBank/DDBJ databases">
        <authorList>
            <person name="Shimkets L."/>
            <person name="Ferriera S."/>
            <person name="Johnson J."/>
            <person name="Kravitz S."/>
            <person name="Beeson K."/>
            <person name="Sutton G."/>
            <person name="Rogers Y.-H."/>
            <person name="Friedman R."/>
            <person name="Frazier M."/>
            <person name="Venter J.C."/>
        </authorList>
    </citation>
    <scope>NUCLEOTIDE SEQUENCE [LARGE SCALE GENOMIC DNA]</scope>
    <source>
        <strain evidence="5 6">SIR-1</strain>
    </source>
</reference>
<dbReference type="PANTHER" id="PTHR32419">
    <property type="entry name" value="GLUTATHIONYL-HYDROQUINONE REDUCTASE"/>
    <property type="match status" value="1"/>
</dbReference>
<dbReference type="SFLD" id="SFLDG01206">
    <property type="entry name" value="Xi.1"/>
    <property type="match status" value="1"/>
</dbReference>
<accession>A6G5I5</accession>
<dbReference type="GO" id="GO:0004364">
    <property type="term" value="F:glutathione transferase activity"/>
    <property type="evidence" value="ECO:0007669"/>
    <property type="project" value="InterPro"/>
</dbReference>
<dbReference type="InterPro" id="IPR010987">
    <property type="entry name" value="Glutathione-S-Trfase_C-like"/>
</dbReference>
<dbReference type="InterPro" id="IPR040079">
    <property type="entry name" value="Glutathione_S-Trfase"/>
</dbReference>
<feature type="binding site" evidence="2">
    <location>
        <begin position="141"/>
        <end position="142"/>
    </location>
    <ligand>
        <name>glutathione</name>
        <dbReference type="ChEBI" id="CHEBI:57925"/>
    </ligand>
</feature>
<feature type="site" description="Lowers pKa of active site Cys" evidence="3">
    <location>
        <position position="289"/>
    </location>
</feature>
<sequence length="332" mass="37223">MGMLVDGQWTTRSVQPDAKGRFVRSRTRFRQFIRRDGSTPFAPAEGRYHLYVSWACPWAHRVLIARALLGLEQAISVSVVDHFMGDRGWRFDPSVAGATDDPIHGARHLSEVYVAAEPSFTGRVTVPVLWDRTSGTIVNNESREIVRMLDHECTSLARAPVDLAPGALRPAVESAIDAIYEPINNGVYKAGFAGSQAAHDEAIRELFAALDHWNAVLGEQRWMTGERLTEADLFLFTTLIRFDLVYHTHFKCNRRRVVDYPNLWGFVRELYQLPAVATTCNFEHIRRHYFGSHRSINPRGIVAHGPQLELDGPHGRDAVGGQAAADLFARAP</sequence>
<evidence type="ECO:0000259" key="4">
    <source>
        <dbReference type="PROSITE" id="PS50405"/>
    </source>
</evidence>
<feature type="active site" description="Nucleophile" evidence="1">
    <location>
        <position position="56"/>
    </location>
</feature>
<feature type="binding site" evidence="2">
    <location>
        <position position="89"/>
    </location>
    <ligand>
        <name>glutathione</name>
        <dbReference type="ChEBI" id="CHEBI:57925"/>
    </ligand>
</feature>
<dbReference type="InterPro" id="IPR047047">
    <property type="entry name" value="GST_Omega-like_C"/>
</dbReference>
<organism evidence="5 6">
    <name type="scientific">Plesiocystis pacifica SIR-1</name>
    <dbReference type="NCBI Taxonomy" id="391625"/>
    <lineage>
        <taxon>Bacteria</taxon>
        <taxon>Pseudomonadati</taxon>
        <taxon>Myxococcota</taxon>
        <taxon>Polyangia</taxon>
        <taxon>Nannocystales</taxon>
        <taxon>Nannocystaceae</taxon>
        <taxon>Plesiocystis</taxon>
    </lineage>
</organism>
<dbReference type="CDD" id="cd03190">
    <property type="entry name" value="GST_C_Omega_like"/>
    <property type="match status" value="1"/>
</dbReference>
<feature type="site" description="Lowers pKa of active site Cys" evidence="3">
    <location>
        <position position="246"/>
    </location>
</feature>
<keyword evidence="6" id="KW-1185">Reference proteome</keyword>
<dbReference type="PANTHER" id="PTHR32419:SF6">
    <property type="entry name" value="GLUTATHIONE S-TRANSFERASE OMEGA-LIKE 1-RELATED"/>
    <property type="match status" value="1"/>
</dbReference>
<protein>
    <submittedName>
        <fullName evidence="5">Glutathione S-transferase-like protein</fullName>
    </submittedName>
</protein>
<dbReference type="OrthoDB" id="9769158at2"/>
<name>A6G5I5_9BACT</name>
<dbReference type="EMBL" id="ABCS01000025">
    <property type="protein sequence ID" value="EDM78928.1"/>
    <property type="molecule type" value="Genomic_DNA"/>
</dbReference>
<feature type="active site" description="Proton donor/acceptor" evidence="1">
    <location>
        <position position="188"/>
    </location>
</feature>
<dbReference type="InterPro" id="IPR004045">
    <property type="entry name" value="Glutathione_S-Trfase_N"/>
</dbReference>
<evidence type="ECO:0000313" key="6">
    <source>
        <dbReference type="Proteomes" id="UP000005801"/>
    </source>
</evidence>
<dbReference type="Gene3D" id="3.40.30.10">
    <property type="entry name" value="Glutaredoxin"/>
    <property type="match status" value="1"/>
</dbReference>
<dbReference type="SFLD" id="SFLDS00019">
    <property type="entry name" value="Glutathione_Transferase_(cytos"/>
    <property type="match status" value="1"/>
</dbReference>
<dbReference type="SFLD" id="SFLDG01148">
    <property type="entry name" value="Xi_(cytGST)"/>
    <property type="match status" value="1"/>
</dbReference>
<dbReference type="SUPFAM" id="SSF47616">
    <property type="entry name" value="GST C-terminal domain-like"/>
    <property type="match status" value="1"/>
</dbReference>
<feature type="domain" description="GST C-terminal" evidence="4">
    <location>
        <begin position="150"/>
        <end position="289"/>
    </location>
</feature>
<gene>
    <name evidence="5" type="ORF">PPSIR1_03628</name>
</gene>
<dbReference type="AlphaFoldDB" id="A6G5I5"/>
<evidence type="ECO:0000256" key="2">
    <source>
        <dbReference type="PIRSR" id="PIRSR015753-2"/>
    </source>
</evidence>
<dbReference type="SUPFAM" id="SSF52833">
    <property type="entry name" value="Thioredoxin-like"/>
    <property type="match status" value="1"/>
</dbReference>
<dbReference type="Proteomes" id="UP000005801">
    <property type="component" value="Unassembled WGS sequence"/>
</dbReference>
<dbReference type="PIRSF" id="PIRSF015753">
    <property type="entry name" value="GST"/>
    <property type="match status" value="1"/>
</dbReference>
<dbReference type="RefSeq" id="WP_006971984.1">
    <property type="nucleotide sequence ID" value="NZ_ABCS01000025.1"/>
</dbReference>
<comment type="caution">
    <text evidence="5">The sequence shown here is derived from an EMBL/GenBank/DDBJ whole genome shotgun (WGS) entry which is preliminary data.</text>
</comment>
<evidence type="ECO:0000256" key="3">
    <source>
        <dbReference type="PIRSR" id="PIRSR015753-3"/>
    </source>
</evidence>
<evidence type="ECO:0000256" key="1">
    <source>
        <dbReference type="PIRSR" id="PIRSR015753-1"/>
    </source>
</evidence>
<dbReference type="InterPro" id="IPR036249">
    <property type="entry name" value="Thioredoxin-like_sf"/>
</dbReference>
<evidence type="ECO:0000313" key="5">
    <source>
        <dbReference type="EMBL" id="EDM78928.1"/>
    </source>
</evidence>
<dbReference type="eggNOG" id="COG0435">
    <property type="taxonomic scope" value="Bacteria"/>
</dbReference>
<dbReference type="PROSITE" id="PS50405">
    <property type="entry name" value="GST_CTER"/>
    <property type="match status" value="1"/>
</dbReference>
<dbReference type="Pfam" id="PF13409">
    <property type="entry name" value="GST_N_2"/>
    <property type="match status" value="1"/>
</dbReference>
<dbReference type="InterPro" id="IPR036282">
    <property type="entry name" value="Glutathione-S-Trfase_C_sf"/>
</dbReference>
<dbReference type="Gene3D" id="1.20.1050.10">
    <property type="match status" value="1"/>
</dbReference>
<dbReference type="GO" id="GO:0005737">
    <property type="term" value="C:cytoplasm"/>
    <property type="evidence" value="ECO:0007669"/>
    <property type="project" value="TreeGrafter"/>
</dbReference>
<dbReference type="Pfam" id="PF13410">
    <property type="entry name" value="GST_C_2"/>
    <property type="match status" value="1"/>
</dbReference>
<dbReference type="InterPro" id="IPR016639">
    <property type="entry name" value="GST_Omega/GSH"/>
</dbReference>
<proteinExistence type="predicted"/>